<keyword evidence="3" id="KW-1185">Reference proteome</keyword>
<dbReference type="AlphaFoldDB" id="A0AAV5ICD7"/>
<gene>
    <name evidence="2" type="ORF">SLEP1_g12388</name>
</gene>
<keyword evidence="1" id="KW-0812">Transmembrane</keyword>
<dbReference type="Proteomes" id="UP001054252">
    <property type="component" value="Unassembled WGS sequence"/>
</dbReference>
<keyword evidence="1" id="KW-1133">Transmembrane helix</keyword>
<feature type="transmembrane region" description="Helical" evidence="1">
    <location>
        <begin position="55"/>
        <end position="76"/>
    </location>
</feature>
<accession>A0AAV5ICD7</accession>
<comment type="caution">
    <text evidence="2">The sequence shown here is derived from an EMBL/GenBank/DDBJ whole genome shotgun (WGS) entry which is preliminary data.</text>
</comment>
<evidence type="ECO:0000313" key="2">
    <source>
        <dbReference type="EMBL" id="GKU99556.1"/>
    </source>
</evidence>
<proteinExistence type="predicted"/>
<evidence type="ECO:0000313" key="3">
    <source>
        <dbReference type="Proteomes" id="UP001054252"/>
    </source>
</evidence>
<protein>
    <submittedName>
        <fullName evidence="2">Uncharacterized protein</fullName>
    </submittedName>
</protein>
<sequence length="85" mass="9375">MVLREDLEEKERDTLELPRLLRLLHFAASLAALCCCSWCSFSCFSFVALGAALTSFHFAAILCSFQTTTPTVLLGVKIAGNKKFT</sequence>
<dbReference type="EMBL" id="BPVZ01000014">
    <property type="protein sequence ID" value="GKU99556.1"/>
    <property type="molecule type" value="Genomic_DNA"/>
</dbReference>
<feature type="transmembrane region" description="Helical" evidence="1">
    <location>
        <begin position="20"/>
        <end position="49"/>
    </location>
</feature>
<reference evidence="2 3" key="1">
    <citation type="journal article" date="2021" name="Commun. Biol.">
        <title>The genome of Shorea leprosula (Dipterocarpaceae) highlights the ecological relevance of drought in aseasonal tropical rainforests.</title>
        <authorList>
            <person name="Ng K.K.S."/>
            <person name="Kobayashi M.J."/>
            <person name="Fawcett J.A."/>
            <person name="Hatakeyama M."/>
            <person name="Paape T."/>
            <person name="Ng C.H."/>
            <person name="Ang C.C."/>
            <person name="Tnah L.H."/>
            <person name="Lee C.T."/>
            <person name="Nishiyama T."/>
            <person name="Sese J."/>
            <person name="O'Brien M.J."/>
            <person name="Copetti D."/>
            <person name="Mohd Noor M.I."/>
            <person name="Ong R.C."/>
            <person name="Putra M."/>
            <person name="Sireger I.Z."/>
            <person name="Indrioko S."/>
            <person name="Kosugi Y."/>
            <person name="Izuno A."/>
            <person name="Isagi Y."/>
            <person name="Lee S.L."/>
            <person name="Shimizu K.K."/>
        </authorList>
    </citation>
    <scope>NUCLEOTIDE SEQUENCE [LARGE SCALE GENOMIC DNA]</scope>
    <source>
        <strain evidence="2">214</strain>
    </source>
</reference>
<evidence type="ECO:0000256" key="1">
    <source>
        <dbReference type="SAM" id="Phobius"/>
    </source>
</evidence>
<name>A0AAV5ICD7_9ROSI</name>
<keyword evidence="1" id="KW-0472">Membrane</keyword>
<organism evidence="2 3">
    <name type="scientific">Rubroshorea leprosula</name>
    <dbReference type="NCBI Taxonomy" id="152421"/>
    <lineage>
        <taxon>Eukaryota</taxon>
        <taxon>Viridiplantae</taxon>
        <taxon>Streptophyta</taxon>
        <taxon>Embryophyta</taxon>
        <taxon>Tracheophyta</taxon>
        <taxon>Spermatophyta</taxon>
        <taxon>Magnoliopsida</taxon>
        <taxon>eudicotyledons</taxon>
        <taxon>Gunneridae</taxon>
        <taxon>Pentapetalae</taxon>
        <taxon>rosids</taxon>
        <taxon>malvids</taxon>
        <taxon>Malvales</taxon>
        <taxon>Dipterocarpaceae</taxon>
        <taxon>Rubroshorea</taxon>
    </lineage>
</organism>